<dbReference type="Pfam" id="PF00004">
    <property type="entry name" value="AAA"/>
    <property type="match status" value="2"/>
</dbReference>
<dbReference type="InterPro" id="IPR050221">
    <property type="entry name" value="26S_Proteasome_ATPase"/>
</dbReference>
<dbReference type="InterPro" id="IPR003593">
    <property type="entry name" value="AAA+_ATPase"/>
</dbReference>
<evidence type="ECO:0000259" key="4">
    <source>
        <dbReference type="SMART" id="SM00382"/>
    </source>
</evidence>
<evidence type="ECO:0000313" key="5">
    <source>
        <dbReference type="EnsemblProtists" id="EOD35318"/>
    </source>
</evidence>
<dbReference type="PANTHER" id="PTHR23073">
    <property type="entry name" value="26S PROTEASOME REGULATORY SUBUNIT"/>
    <property type="match status" value="1"/>
</dbReference>
<dbReference type="GeneID" id="17280589"/>
<dbReference type="OMA" id="CDTFQEQ"/>
<dbReference type="eggNOG" id="KOG0730">
    <property type="taxonomic scope" value="Eukaryota"/>
</dbReference>
<name>A0A0D3KHT3_EMIH1</name>
<keyword evidence="6" id="KW-1185">Reference proteome</keyword>
<reference evidence="5" key="2">
    <citation type="submission" date="2024-10" db="UniProtKB">
        <authorList>
            <consortium name="EnsemblProtists"/>
        </authorList>
    </citation>
    <scope>IDENTIFICATION</scope>
</reference>
<dbReference type="InterPro" id="IPR054472">
    <property type="entry name" value="WHD"/>
</dbReference>
<dbReference type="InterPro" id="IPR003959">
    <property type="entry name" value="ATPase_AAA_core"/>
</dbReference>
<dbReference type="CDD" id="cd19481">
    <property type="entry name" value="RecA-like_protease"/>
    <property type="match status" value="1"/>
</dbReference>
<dbReference type="Gene3D" id="3.40.50.300">
    <property type="entry name" value="P-loop containing nucleotide triphosphate hydrolases"/>
    <property type="match status" value="2"/>
</dbReference>
<dbReference type="RefSeq" id="XP_005787747.1">
    <property type="nucleotide sequence ID" value="XM_005787690.1"/>
</dbReference>
<dbReference type="InterPro" id="IPR027417">
    <property type="entry name" value="P-loop_NTPase"/>
</dbReference>
<dbReference type="PaxDb" id="2903-EOD35318"/>
<accession>A0A0D3KHT3</accession>
<feature type="domain" description="AAA+ ATPase" evidence="4">
    <location>
        <begin position="827"/>
        <end position="978"/>
    </location>
</feature>
<dbReference type="GO" id="GO:0016887">
    <property type="term" value="F:ATP hydrolysis activity"/>
    <property type="evidence" value="ECO:0007669"/>
    <property type="project" value="InterPro"/>
</dbReference>
<dbReference type="GO" id="GO:0005524">
    <property type="term" value="F:ATP binding"/>
    <property type="evidence" value="ECO:0007669"/>
    <property type="project" value="UniProtKB-KW"/>
</dbReference>
<dbReference type="AlphaFoldDB" id="A0A0D3KHT3"/>
<dbReference type="HOGENOM" id="CLU_279846_0_0_1"/>
<proteinExistence type="inferred from homology"/>
<reference evidence="6" key="1">
    <citation type="journal article" date="2013" name="Nature">
        <title>Pan genome of the phytoplankton Emiliania underpins its global distribution.</title>
        <authorList>
            <person name="Read B.A."/>
            <person name="Kegel J."/>
            <person name="Klute M.J."/>
            <person name="Kuo A."/>
            <person name="Lefebvre S.C."/>
            <person name="Maumus F."/>
            <person name="Mayer C."/>
            <person name="Miller J."/>
            <person name="Monier A."/>
            <person name="Salamov A."/>
            <person name="Young J."/>
            <person name="Aguilar M."/>
            <person name="Claverie J.M."/>
            <person name="Frickenhaus S."/>
            <person name="Gonzalez K."/>
            <person name="Herman E.K."/>
            <person name="Lin Y.C."/>
            <person name="Napier J."/>
            <person name="Ogata H."/>
            <person name="Sarno A.F."/>
            <person name="Shmutz J."/>
            <person name="Schroeder D."/>
            <person name="de Vargas C."/>
            <person name="Verret F."/>
            <person name="von Dassow P."/>
            <person name="Valentin K."/>
            <person name="Van de Peer Y."/>
            <person name="Wheeler G."/>
            <person name="Dacks J.B."/>
            <person name="Delwiche C.F."/>
            <person name="Dyhrman S.T."/>
            <person name="Glockner G."/>
            <person name="John U."/>
            <person name="Richards T."/>
            <person name="Worden A.Z."/>
            <person name="Zhang X."/>
            <person name="Grigoriev I.V."/>
            <person name="Allen A.E."/>
            <person name="Bidle K."/>
            <person name="Borodovsky M."/>
            <person name="Bowler C."/>
            <person name="Brownlee C."/>
            <person name="Cock J.M."/>
            <person name="Elias M."/>
            <person name="Gladyshev V.N."/>
            <person name="Groth M."/>
            <person name="Guda C."/>
            <person name="Hadaegh A."/>
            <person name="Iglesias-Rodriguez M.D."/>
            <person name="Jenkins J."/>
            <person name="Jones B.M."/>
            <person name="Lawson T."/>
            <person name="Leese F."/>
            <person name="Lindquist E."/>
            <person name="Lobanov A."/>
            <person name="Lomsadze A."/>
            <person name="Malik S.B."/>
            <person name="Marsh M.E."/>
            <person name="Mackinder L."/>
            <person name="Mock T."/>
            <person name="Mueller-Roeber B."/>
            <person name="Pagarete A."/>
            <person name="Parker M."/>
            <person name="Probert I."/>
            <person name="Quesneville H."/>
            <person name="Raines C."/>
            <person name="Rensing S.A."/>
            <person name="Riano-Pachon D.M."/>
            <person name="Richier S."/>
            <person name="Rokitta S."/>
            <person name="Shiraiwa Y."/>
            <person name="Soanes D.M."/>
            <person name="van der Giezen M."/>
            <person name="Wahlund T.M."/>
            <person name="Williams B."/>
            <person name="Wilson W."/>
            <person name="Wolfe G."/>
            <person name="Wurch L.L."/>
        </authorList>
    </citation>
    <scope>NUCLEOTIDE SEQUENCE</scope>
</reference>
<keyword evidence="3" id="KW-0067">ATP-binding</keyword>
<dbReference type="EnsemblProtists" id="EOD35318">
    <property type="protein sequence ID" value="EOD35318"/>
    <property type="gene ID" value="EMIHUDRAFT_201334"/>
</dbReference>
<organism evidence="5 6">
    <name type="scientific">Emiliania huxleyi (strain CCMP1516)</name>
    <dbReference type="NCBI Taxonomy" id="280463"/>
    <lineage>
        <taxon>Eukaryota</taxon>
        <taxon>Haptista</taxon>
        <taxon>Haptophyta</taxon>
        <taxon>Prymnesiophyceae</taxon>
        <taxon>Isochrysidales</taxon>
        <taxon>Noelaerhabdaceae</taxon>
        <taxon>Emiliania</taxon>
    </lineage>
</organism>
<dbReference type="SUPFAM" id="SSF52540">
    <property type="entry name" value="P-loop containing nucleoside triphosphate hydrolases"/>
    <property type="match status" value="2"/>
</dbReference>
<evidence type="ECO:0000256" key="3">
    <source>
        <dbReference type="ARBA" id="ARBA00022840"/>
    </source>
</evidence>
<comment type="similarity">
    <text evidence="1">Belongs to the AAA ATPase family.</text>
</comment>
<feature type="domain" description="AAA+ ATPase" evidence="4">
    <location>
        <begin position="560"/>
        <end position="684"/>
    </location>
</feature>
<dbReference type="SMART" id="SM00382">
    <property type="entry name" value="AAA"/>
    <property type="match status" value="2"/>
</dbReference>
<evidence type="ECO:0000256" key="1">
    <source>
        <dbReference type="ARBA" id="ARBA00006914"/>
    </source>
</evidence>
<sequence>MQRPTLCSPENRKVPMTEGDPLLHLLHTEPCFEAVLSRRADEPFDDDREHLLAAELHFTLQSLYVQALSSLRTQVVGCGRSPPHKEKSPAAAASPECTPGETAARVAAIKEMQRSHAATCVARLELTSPPPRVLSVAAAYALSEKEAVALTLLVLQRSHRTALFSGCLGSDSFEADQALLPALLCDASSLELAAFYDEERPHIKEGIIHVDEDYSSRQTASLSFEACDAIVNGLRAEARPDSYRRPYLVPGSTGGVEGEAAAARTRAEAKRVAALSAEGRSRASSPQPSAALQELEYLDDQFATLVQRIQVAAEVQKRRVKQAEVDDTPAPWEGKSKKAKLRISEARISARLACAGKLGVPRLEALCASLQLDGFEKSVLLITCGYTISPVVKQLLAQTSGSHAYDSDRLSVGRILQVFTMSFHEQARSTERVLMATTRLRHALLASCAQVSKRVYFYKSARLVKKGLIRLNNDRYQSRDDLTDMLVKLDRRVLDCLVGLEDESTEVAESASLYSPSVELGDVVLPEAVRTKLLRMLTSHGQLKAYNKRVGLSKDIPQPDGLVLLLCGPSGSGKTMTANAVARQMGKKVLLVNFPVLAQSTRTAASTAQSIFREAELQGAVVFFDECESLFAKRSHGGSSEMTELLTEIERFDGVCFLATNRPQDLDEAMFRRIRCVFELPAPNHVQRLQIWRRLTRAEGIALADGVELAEIAAKFEMTGGYIRNAVLAALLAAISREPRHPAITQDDLITGCREQMRGALLGADLDAGHGRLVPSRSLDDLVVKPPLLGALRSLVALERARLVIAGGLWGDDESGGGERSVHTPRGGTTALFWGPPGCGKRAAAEALAFELGRPVKLVHLAQLLSGEARRGAKANDGVASLFREARLADAVLVITGVDGEGGGLQGGSAEPKLLELLLHETARYPGVVLLCCSSYDKYDAVVHALAPTLLAAMRAVVQFELPDEATRGRLWRMLLPPACAGLVDFDLLAKESHGFNVARIANAIYHAVAAAVLSDPDAATAAGKPLDLGMKRLQRAIQAEQEKGRGTRDALQRAMLC</sequence>
<protein>
    <recommendedName>
        <fullName evidence="4">AAA+ ATPase domain-containing protein</fullName>
    </recommendedName>
</protein>
<keyword evidence="2" id="KW-0547">Nucleotide-binding</keyword>
<dbReference type="KEGG" id="ehx:EMIHUDRAFT_201334"/>
<dbReference type="Proteomes" id="UP000013827">
    <property type="component" value="Unassembled WGS sequence"/>
</dbReference>
<dbReference type="STRING" id="2903.R1DIH6"/>
<evidence type="ECO:0000313" key="6">
    <source>
        <dbReference type="Proteomes" id="UP000013827"/>
    </source>
</evidence>
<dbReference type="Pfam" id="PF22977">
    <property type="entry name" value="WHD"/>
    <property type="match status" value="2"/>
</dbReference>
<evidence type="ECO:0000256" key="2">
    <source>
        <dbReference type="ARBA" id="ARBA00022741"/>
    </source>
</evidence>